<dbReference type="Pfam" id="PF07366">
    <property type="entry name" value="SnoaL"/>
    <property type="match status" value="1"/>
</dbReference>
<protein>
    <submittedName>
        <fullName evidence="1">Ester cyclase</fullName>
    </submittedName>
</protein>
<name>A0A858SRK4_9RHOB</name>
<accession>A0A858SRK4</accession>
<sequence>MTLKDTAMKFFDACETGKGWAACAQYCAPGASFSAQAGALGDVTTLEGYAEWMKGLLVPLPDGRYELMAVGVDEDRASVCIAATFHGTHTVDAGGNPPTGKSVASEYAYVIGFEGDRITHMTKIWNDVYAVQALGWA</sequence>
<dbReference type="GO" id="GO:0030638">
    <property type="term" value="P:polyketide metabolic process"/>
    <property type="evidence" value="ECO:0007669"/>
    <property type="project" value="InterPro"/>
</dbReference>
<dbReference type="SUPFAM" id="SSF54427">
    <property type="entry name" value="NTF2-like"/>
    <property type="match status" value="1"/>
</dbReference>
<dbReference type="InterPro" id="IPR032710">
    <property type="entry name" value="NTF2-like_dom_sf"/>
</dbReference>
<dbReference type="InterPro" id="IPR009959">
    <property type="entry name" value="Cyclase_SnoaL-like"/>
</dbReference>
<dbReference type="Proteomes" id="UP000503308">
    <property type="component" value="Chromosome"/>
</dbReference>
<dbReference type="EMBL" id="CP048788">
    <property type="protein sequence ID" value="QJF51344.1"/>
    <property type="molecule type" value="Genomic_DNA"/>
</dbReference>
<proteinExistence type="predicted"/>
<dbReference type="AlphaFoldDB" id="A0A858SRK4"/>
<organism evidence="1 2">
    <name type="scientific">Roseobacter ponti</name>
    <dbReference type="NCBI Taxonomy" id="1891787"/>
    <lineage>
        <taxon>Bacteria</taxon>
        <taxon>Pseudomonadati</taxon>
        <taxon>Pseudomonadota</taxon>
        <taxon>Alphaproteobacteria</taxon>
        <taxon>Rhodobacterales</taxon>
        <taxon>Roseobacteraceae</taxon>
        <taxon>Roseobacter</taxon>
    </lineage>
</organism>
<keyword evidence="2" id="KW-1185">Reference proteome</keyword>
<dbReference type="Gene3D" id="3.10.450.50">
    <property type="match status" value="1"/>
</dbReference>
<gene>
    <name evidence="1" type="ORF">G3256_09305</name>
</gene>
<dbReference type="KEGG" id="rpon:G3256_09305"/>
<evidence type="ECO:0000313" key="2">
    <source>
        <dbReference type="Proteomes" id="UP000503308"/>
    </source>
</evidence>
<evidence type="ECO:0000313" key="1">
    <source>
        <dbReference type="EMBL" id="QJF51344.1"/>
    </source>
</evidence>
<reference evidence="1 2" key="1">
    <citation type="submission" date="2020-02" db="EMBL/GenBank/DDBJ databases">
        <title>Genome sequence of Roseobacter ponti.</title>
        <authorList>
            <person name="Hollensteiner J."/>
            <person name="Schneider D."/>
            <person name="Poehlein A."/>
            <person name="Daniel R."/>
        </authorList>
    </citation>
    <scope>NUCLEOTIDE SEQUENCE [LARGE SCALE GENOMIC DNA]</scope>
    <source>
        <strain evidence="1 2">DSM 106830</strain>
    </source>
</reference>